<dbReference type="AlphaFoldDB" id="A0A150LBU1"/>
<sequence>MAAPIRCHLSAGRCLKAANGTGRSRRRVPSAGGACHLPAEAGTSGSGLPLQTGEKVAPVPPQGLARHAPASGAG</sequence>
<protein>
    <submittedName>
        <fullName evidence="2">Uncharacterized protein</fullName>
    </submittedName>
</protein>
<dbReference type="STRING" id="301148.B4135_3760"/>
<proteinExistence type="predicted"/>
<name>A0A150LBU1_9BACI</name>
<dbReference type="Proteomes" id="UP000075683">
    <property type="component" value="Unassembled WGS sequence"/>
</dbReference>
<reference evidence="2 3" key="1">
    <citation type="submission" date="2016-01" db="EMBL/GenBank/DDBJ databases">
        <title>Draft Genome Sequences of Seven Thermophilic Sporeformers Isolated from Foods.</title>
        <authorList>
            <person name="Berendsen E.M."/>
            <person name="Wells-Bennik M.H."/>
            <person name="Krawcyk A.O."/>
            <person name="De Jong A."/>
            <person name="Holsappel S."/>
            <person name="Eijlander R.T."/>
            <person name="Kuipers O.P."/>
        </authorList>
    </citation>
    <scope>NUCLEOTIDE SEQUENCE [LARGE SCALE GENOMIC DNA]</scope>
    <source>
        <strain evidence="2 3">B4135</strain>
    </source>
</reference>
<organism evidence="2 3">
    <name type="scientific">Caldibacillus debilis</name>
    <dbReference type="NCBI Taxonomy" id="301148"/>
    <lineage>
        <taxon>Bacteria</taxon>
        <taxon>Bacillati</taxon>
        <taxon>Bacillota</taxon>
        <taxon>Bacilli</taxon>
        <taxon>Bacillales</taxon>
        <taxon>Bacillaceae</taxon>
        <taxon>Caldibacillus</taxon>
    </lineage>
</organism>
<comment type="caution">
    <text evidence="2">The sequence shown here is derived from an EMBL/GenBank/DDBJ whole genome shotgun (WGS) entry which is preliminary data.</text>
</comment>
<dbReference type="EMBL" id="LQYT01000130">
    <property type="protein sequence ID" value="KYD09436.1"/>
    <property type="molecule type" value="Genomic_DNA"/>
</dbReference>
<evidence type="ECO:0000256" key="1">
    <source>
        <dbReference type="SAM" id="MobiDB-lite"/>
    </source>
</evidence>
<feature type="region of interest" description="Disordered" evidence="1">
    <location>
        <begin position="19"/>
        <end position="74"/>
    </location>
</feature>
<evidence type="ECO:0000313" key="3">
    <source>
        <dbReference type="Proteomes" id="UP000075683"/>
    </source>
</evidence>
<gene>
    <name evidence="2" type="ORF">B4135_3760</name>
</gene>
<accession>A0A150LBU1</accession>
<evidence type="ECO:0000313" key="2">
    <source>
        <dbReference type="EMBL" id="KYD09436.1"/>
    </source>
</evidence>